<dbReference type="Pfam" id="PF14216">
    <property type="entry name" value="DUF4326"/>
    <property type="match status" value="1"/>
</dbReference>
<dbReference type="EMBL" id="LAZR01055659">
    <property type="protein sequence ID" value="KKK75877.1"/>
    <property type="molecule type" value="Genomic_DNA"/>
</dbReference>
<reference evidence="2" key="1">
    <citation type="journal article" date="2015" name="Nature">
        <title>Complex archaea that bridge the gap between prokaryotes and eukaryotes.</title>
        <authorList>
            <person name="Spang A."/>
            <person name="Saw J.H."/>
            <person name="Jorgensen S.L."/>
            <person name="Zaremba-Niedzwiedzka K."/>
            <person name="Martijn J."/>
            <person name="Lind A.E."/>
            <person name="van Eijk R."/>
            <person name="Schleper C."/>
            <person name="Guy L."/>
            <person name="Ettema T.J."/>
        </authorList>
    </citation>
    <scope>NUCLEOTIDE SEQUENCE</scope>
</reference>
<feature type="domain" description="DUF4326" evidence="1">
    <location>
        <begin position="7"/>
        <end position="85"/>
    </location>
</feature>
<dbReference type="InterPro" id="IPR025475">
    <property type="entry name" value="DUF4326"/>
</dbReference>
<organism evidence="2">
    <name type="scientific">marine sediment metagenome</name>
    <dbReference type="NCBI Taxonomy" id="412755"/>
    <lineage>
        <taxon>unclassified sequences</taxon>
        <taxon>metagenomes</taxon>
        <taxon>ecological metagenomes</taxon>
    </lineage>
</organism>
<name>A0A0F8Y3C2_9ZZZZ</name>
<gene>
    <name evidence="2" type="ORF">LCGC14_2869340</name>
</gene>
<comment type="caution">
    <text evidence="2">The sequence shown here is derived from an EMBL/GenBank/DDBJ whole genome shotgun (WGS) entry which is preliminary data.</text>
</comment>
<evidence type="ECO:0000259" key="1">
    <source>
        <dbReference type="Pfam" id="PF14216"/>
    </source>
</evidence>
<proteinExistence type="predicted"/>
<dbReference type="AlphaFoldDB" id="A0A0F8Y3C2"/>
<sequence length="90" mass="10372">MHDKTTVVHNKKTPYEIYIGRPSKWGNPFKVGIHGKRGECIELYRDWIHQPKQKELFDAAQKELKGKVLGCWCSPNPCHGDVLKEIVDSL</sequence>
<protein>
    <recommendedName>
        <fullName evidence="1">DUF4326 domain-containing protein</fullName>
    </recommendedName>
</protein>
<accession>A0A0F8Y3C2</accession>
<evidence type="ECO:0000313" key="2">
    <source>
        <dbReference type="EMBL" id="KKK75877.1"/>
    </source>
</evidence>